<evidence type="ECO:0000259" key="1">
    <source>
        <dbReference type="PROSITE" id="PS50195"/>
    </source>
</evidence>
<keyword evidence="3" id="KW-1185">Reference proteome</keyword>
<evidence type="ECO:0000313" key="3">
    <source>
        <dbReference type="Proteomes" id="UP000294530"/>
    </source>
</evidence>
<dbReference type="EMBL" id="SHOA02000014">
    <property type="protein sequence ID" value="TDH70423.1"/>
    <property type="molecule type" value="Genomic_DNA"/>
</dbReference>
<dbReference type="InterPro" id="IPR036871">
    <property type="entry name" value="PX_dom_sf"/>
</dbReference>
<dbReference type="PROSITE" id="PS50195">
    <property type="entry name" value="PX"/>
    <property type="match status" value="1"/>
</dbReference>
<dbReference type="OrthoDB" id="1278353at2759"/>
<dbReference type="SUPFAM" id="SSF64268">
    <property type="entry name" value="PX domain"/>
    <property type="match status" value="1"/>
</dbReference>
<reference evidence="2 3" key="1">
    <citation type="journal article" date="2021" name="Genome Biol.">
        <title>AFLAP: assembly-free linkage analysis pipeline using k-mers from genome sequencing data.</title>
        <authorList>
            <person name="Fletcher K."/>
            <person name="Zhang L."/>
            <person name="Gil J."/>
            <person name="Han R."/>
            <person name="Cavanaugh K."/>
            <person name="Michelmore R."/>
        </authorList>
    </citation>
    <scope>NUCLEOTIDE SEQUENCE [LARGE SCALE GENOMIC DNA]</scope>
    <source>
        <strain evidence="2 3">SF5</strain>
    </source>
</reference>
<dbReference type="GeneID" id="94350784"/>
<dbReference type="KEGG" id="blac:94350784"/>
<dbReference type="AlphaFoldDB" id="A0A976IFH1"/>
<dbReference type="CDD" id="cd06093">
    <property type="entry name" value="PX_domain"/>
    <property type="match status" value="1"/>
</dbReference>
<gene>
    <name evidence="2" type="ORF">CCR75_007049</name>
</gene>
<name>A0A976IFH1_BRELC</name>
<protein>
    <recommendedName>
        <fullName evidence="1">PX domain-containing protein</fullName>
    </recommendedName>
</protein>
<dbReference type="Gene3D" id="3.30.1520.10">
    <property type="entry name" value="Phox-like domain"/>
    <property type="match status" value="1"/>
</dbReference>
<dbReference type="InterPro" id="IPR001683">
    <property type="entry name" value="PX_dom"/>
</dbReference>
<dbReference type="GO" id="GO:0035091">
    <property type="term" value="F:phosphatidylinositol binding"/>
    <property type="evidence" value="ECO:0007669"/>
    <property type="project" value="InterPro"/>
</dbReference>
<accession>A0A976IFH1</accession>
<sequence length="191" mass="21200">MGCSQSTINAHLHRRNENSAIELLIAKRPGGQDVGPIRVTGHMDKRSRDLNSLRLANEREPIIEEDGVIKSKLPSGVITFDVVKVAADGNGVIFYHFCGTSTNDSTYSVRIVKRYSDFKALHAGISQLLVGGESRPALPEMPKANAWTYFCGRSDRIILKERMEQFVRILNALSKNPVAVKSQTFTKFLLA</sequence>
<organism evidence="2 3">
    <name type="scientific">Bremia lactucae</name>
    <name type="common">Lettuce downy mildew</name>
    <dbReference type="NCBI Taxonomy" id="4779"/>
    <lineage>
        <taxon>Eukaryota</taxon>
        <taxon>Sar</taxon>
        <taxon>Stramenopiles</taxon>
        <taxon>Oomycota</taxon>
        <taxon>Peronosporomycetes</taxon>
        <taxon>Peronosporales</taxon>
        <taxon>Peronosporaceae</taxon>
        <taxon>Bremia</taxon>
    </lineage>
</organism>
<dbReference type="Pfam" id="PF00787">
    <property type="entry name" value="PX"/>
    <property type="match status" value="1"/>
</dbReference>
<feature type="domain" description="PX" evidence="1">
    <location>
        <begin position="73"/>
        <end position="191"/>
    </location>
</feature>
<comment type="caution">
    <text evidence="2">The sequence shown here is derived from an EMBL/GenBank/DDBJ whole genome shotgun (WGS) entry which is preliminary data.</text>
</comment>
<evidence type="ECO:0000313" key="2">
    <source>
        <dbReference type="EMBL" id="TDH70423.1"/>
    </source>
</evidence>
<dbReference type="Proteomes" id="UP000294530">
    <property type="component" value="Unassembled WGS sequence"/>
</dbReference>
<dbReference type="RefSeq" id="XP_067819922.1">
    <property type="nucleotide sequence ID" value="XM_067965113.1"/>
</dbReference>
<proteinExistence type="predicted"/>